<name>A0A4D9DQN0_9SAUR</name>
<reference evidence="1 2" key="1">
    <citation type="submission" date="2019-04" db="EMBL/GenBank/DDBJ databases">
        <title>Draft genome of the big-headed turtle Platysternon megacephalum.</title>
        <authorList>
            <person name="Gong S."/>
        </authorList>
    </citation>
    <scope>NUCLEOTIDE SEQUENCE [LARGE SCALE GENOMIC DNA]</scope>
    <source>
        <strain evidence="1">DO16091913</strain>
        <tissue evidence="1">Muscle</tissue>
    </source>
</reference>
<accession>A0A4D9DQN0</accession>
<keyword evidence="2" id="KW-1185">Reference proteome</keyword>
<gene>
    <name evidence="1" type="ORF">DR999_PMT19501</name>
</gene>
<dbReference type="AlphaFoldDB" id="A0A4D9DQN0"/>
<proteinExistence type="predicted"/>
<organism evidence="1 2">
    <name type="scientific">Platysternon megacephalum</name>
    <name type="common">big-headed turtle</name>
    <dbReference type="NCBI Taxonomy" id="55544"/>
    <lineage>
        <taxon>Eukaryota</taxon>
        <taxon>Metazoa</taxon>
        <taxon>Chordata</taxon>
        <taxon>Craniata</taxon>
        <taxon>Vertebrata</taxon>
        <taxon>Euteleostomi</taxon>
        <taxon>Archelosauria</taxon>
        <taxon>Testudinata</taxon>
        <taxon>Testudines</taxon>
        <taxon>Cryptodira</taxon>
        <taxon>Durocryptodira</taxon>
        <taxon>Testudinoidea</taxon>
        <taxon>Platysternidae</taxon>
        <taxon>Platysternon</taxon>
    </lineage>
</organism>
<evidence type="ECO:0000313" key="2">
    <source>
        <dbReference type="Proteomes" id="UP000297703"/>
    </source>
</evidence>
<comment type="caution">
    <text evidence="1">The sequence shown here is derived from an EMBL/GenBank/DDBJ whole genome shotgun (WGS) entry which is preliminary data.</text>
</comment>
<protein>
    <submittedName>
        <fullName evidence="1">Zinc finger protein 629-like protein</fullName>
    </submittedName>
</protein>
<evidence type="ECO:0000313" key="1">
    <source>
        <dbReference type="EMBL" id="TFJ98561.1"/>
    </source>
</evidence>
<sequence>MTLQLPLPFPYNLLHDPRYTQQTNKPTDSPRWALVTGGKGGRMALITGNLPAAPTYREIIRESSPLVTNSEEQHKVRAGPPMAVCCQPSSWYNVMIKADLKNDSN</sequence>
<reference evidence="1 2" key="2">
    <citation type="submission" date="2019-04" db="EMBL/GenBank/DDBJ databases">
        <title>The genome sequence of big-headed turtle.</title>
        <authorList>
            <person name="Gong S."/>
        </authorList>
    </citation>
    <scope>NUCLEOTIDE SEQUENCE [LARGE SCALE GENOMIC DNA]</scope>
    <source>
        <strain evidence="1">DO16091913</strain>
        <tissue evidence="1">Muscle</tissue>
    </source>
</reference>
<dbReference type="EMBL" id="QXTE01000386">
    <property type="protein sequence ID" value="TFJ98561.1"/>
    <property type="molecule type" value="Genomic_DNA"/>
</dbReference>
<dbReference type="Proteomes" id="UP000297703">
    <property type="component" value="Unassembled WGS sequence"/>
</dbReference>